<proteinExistence type="predicted"/>
<sequence length="202" mass="22122">MDARSRSLLVKLRQAQEQAGNDLLDSKLIAVMIDADLDDRLLQCASPVPAEIATLFADMFDKAAGSSPRRKARIDRVFRRLNDAVVVDDTEDSDWPKVADALRAAAADIERYGPTIIVTLRLAALRQLQAMHFDAFDTIVLIVELVRRCVRHNGLEATCAMLLDADALSAFLDAVDTSRQAHADLAAAFAAHDLSLPDEVVQ</sequence>
<keyword evidence="2" id="KW-1185">Reference proteome</keyword>
<evidence type="ECO:0000313" key="1">
    <source>
        <dbReference type="EMBL" id="CEP03672.1"/>
    </source>
</evidence>
<gene>
    <name evidence="1" type="ORF">PBRA_003279</name>
</gene>
<organism evidence="1 2">
    <name type="scientific">Plasmodiophora brassicae</name>
    <name type="common">Clubroot disease agent</name>
    <dbReference type="NCBI Taxonomy" id="37360"/>
    <lineage>
        <taxon>Eukaryota</taxon>
        <taxon>Sar</taxon>
        <taxon>Rhizaria</taxon>
        <taxon>Endomyxa</taxon>
        <taxon>Phytomyxea</taxon>
        <taxon>Plasmodiophorida</taxon>
        <taxon>Plasmodiophoridae</taxon>
        <taxon>Plasmodiophora</taxon>
    </lineage>
</organism>
<protein>
    <submittedName>
        <fullName evidence="1">Uncharacterized protein</fullName>
    </submittedName>
</protein>
<reference evidence="1 2" key="1">
    <citation type="submission" date="2015-02" db="EMBL/GenBank/DDBJ databases">
        <authorList>
            <person name="Chooi Y.-H."/>
        </authorList>
    </citation>
    <scope>NUCLEOTIDE SEQUENCE [LARGE SCALE GENOMIC DNA]</scope>
    <source>
        <strain evidence="1">E3</strain>
    </source>
</reference>
<dbReference type="EMBL" id="CDSF01000155">
    <property type="protein sequence ID" value="CEP03672.1"/>
    <property type="molecule type" value="Genomic_DNA"/>
</dbReference>
<name>A0A0G4J853_PLABS</name>
<evidence type="ECO:0000313" key="2">
    <source>
        <dbReference type="Proteomes" id="UP000039324"/>
    </source>
</evidence>
<accession>A0A0G4J853</accession>
<dbReference type="AlphaFoldDB" id="A0A0G4J853"/>
<dbReference type="Proteomes" id="UP000039324">
    <property type="component" value="Unassembled WGS sequence"/>
</dbReference>